<accession>D5ERN1</accession>
<evidence type="ECO:0000313" key="2">
    <source>
        <dbReference type="Proteomes" id="UP000000927"/>
    </source>
</evidence>
<organism evidence="1 2">
    <name type="scientific">Xylanibacter ruminicola (strain ATCC 19189 / DSM 19721 / CIP 105475 / JCM 8958 / 23)</name>
    <name type="common">Prevotella ruminicola</name>
    <dbReference type="NCBI Taxonomy" id="264731"/>
    <lineage>
        <taxon>Bacteria</taxon>
        <taxon>Pseudomonadati</taxon>
        <taxon>Bacteroidota</taxon>
        <taxon>Bacteroidia</taxon>
        <taxon>Bacteroidales</taxon>
        <taxon>Prevotellaceae</taxon>
        <taxon>Xylanibacter</taxon>
    </lineage>
</organism>
<sequence>MTPEEIDHESKADLENILAKRDYKKIEFRRKVLKAKQFPVTMRYEQRTVRKNRWFITMLALSKKNINQPLTSIYCIHESSNGKFVYELSQDDRDNVQTIVYKPHFFSRYKERMGIEECSEAVIHKLMNRVGPMTVKFHSLENGNEGIVVALEEGLGFGESYRFRTVHLIRTYVSKEMLFNDQIEHFDNGESIRNYDIKQMKKDWGIREKFDLSEKKNEVKAKFYDMKLNFAKLRTLAPEIYNEELERSVSELYSVFDFIIEEFQKEGSSKE</sequence>
<dbReference type="KEGG" id="pru:PRU_0942"/>
<protein>
    <submittedName>
        <fullName evidence="1">Uncharacterized protein</fullName>
    </submittedName>
</protein>
<reference evidence="1 2" key="1">
    <citation type="journal article" date="2010" name="Microb. Ecol.">
        <title>Comparative genome analysis of Prevotella ruminicola and Prevotella bryantii: insights into their environmental niche.</title>
        <authorList>
            <consortium name="North American Consortium for Rumen Bacteria"/>
            <person name="Purushe J."/>
            <person name="Fouts D.E."/>
            <person name="Morrison M."/>
            <person name="White B.A."/>
            <person name="Mackie R.I."/>
            <person name="Coutinho P.M."/>
            <person name="Henrissat B."/>
            <person name="Nelson K.E."/>
        </authorList>
    </citation>
    <scope>NUCLEOTIDE SEQUENCE [LARGE SCALE GENOMIC DNA]</scope>
    <source>
        <strain evidence="2">ATCC 19189 / JCM 8958 / 23</strain>
    </source>
</reference>
<dbReference type="eggNOG" id="ENOG5033KNP">
    <property type="taxonomic scope" value="Bacteria"/>
</dbReference>
<evidence type="ECO:0000313" key="1">
    <source>
        <dbReference type="EMBL" id="ADE83523.1"/>
    </source>
</evidence>
<dbReference type="HOGENOM" id="CLU_1026214_0_0_10"/>
<proteinExistence type="predicted"/>
<dbReference type="GeneID" id="31500504"/>
<dbReference type="RefSeq" id="WP_013065505.1">
    <property type="nucleotide sequence ID" value="NC_014033.1"/>
</dbReference>
<dbReference type="AlphaFoldDB" id="D5ERN1"/>
<dbReference type="Proteomes" id="UP000000927">
    <property type="component" value="Chromosome"/>
</dbReference>
<gene>
    <name evidence="1" type="ordered locus">PRU_0942</name>
</gene>
<dbReference type="EMBL" id="CP002006">
    <property type="protein sequence ID" value="ADE83523.1"/>
    <property type="molecule type" value="Genomic_DNA"/>
</dbReference>
<keyword evidence="2" id="KW-1185">Reference proteome</keyword>
<name>D5ERN1_XYLR2</name>